<protein>
    <submittedName>
        <fullName evidence="1">Uncharacterized protein</fullName>
    </submittedName>
</protein>
<comment type="caution">
    <text evidence="1">The sequence shown here is derived from an EMBL/GenBank/DDBJ whole genome shotgun (WGS) entry which is preliminary data.</text>
</comment>
<gene>
    <name evidence="1" type="ORF">ACFFVI_05695</name>
</gene>
<evidence type="ECO:0000313" key="1">
    <source>
        <dbReference type="EMBL" id="MFB9376455.1"/>
    </source>
</evidence>
<dbReference type="RefSeq" id="WP_380138317.1">
    <property type="nucleotide sequence ID" value="NZ_JBHLUI010000009.1"/>
</dbReference>
<name>A0ABV5LQT1_9ACTN</name>
<dbReference type="Proteomes" id="UP001589748">
    <property type="component" value="Unassembled WGS sequence"/>
</dbReference>
<reference evidence="1 2" key="1">
    <citation type="submission" date="2024-09" db="EMBL/GenBank/DDBJ databases">
        <authorList>
            <person name="Sun Q."/>
            <person name="Mori K."/>
        </authorList>
    </citation>
    <scope>NUCLEOTIDE SEQUENCE [LARGE SCALE GENOMIC DNA]</scope>
    <source>
        <strain evidence="1 2">TISTR 1856</strain>
    </source>
</reference>
<evidence type="ECO:0000313" key="2">
    <source>
        <dbReference type="Proteomes" id="UP001589748"/>
    </source>
</evidence>
<dbReference type="EMBL" id="JBHMDM010000003">
    <property type="protein sequence ID" value="MFB9376455.1"/>
    <property type="molecule type" value="Genomic_DNA"/>
</dbReference>
<organism evidence="1 2">
    <name type="scientific">Kineococcus gynurae</name>
    <dbReference type="NCBI Taxonomy" id="452979"/>
    <lineage>
        <taxon>Bacteria</taxon>
        <taxon>Bacillati</taxon>
        <taxon>Actinomycetota</taxon>
        <taxon>Actinomycetes</taxon>
        <taxon>Kineosporiales</taxon>
        <taxon>Kineosporiaceae</taxon>
        <taxon>Kineococcus</taxon>
    </lineage>
</organism>
<proteinExistence type="predicted"/>
<accession>A0ABV5LQT1</accession>
<keyword evidence="2" id="KW-1185">Reference proteome</keyword>
<sequence>MIYNGGALHGSGVSPQGIITAYEVTESTTAAQPAITESAATSTYRTDCPVYQNI</sequence>